<evidence type="ECO:0000256" key="1">
    <source>
        <dbReference type="SAM" id="MobiDB-lite"/>
    </source>
</evidence>
<reference evidence="3" key="1">
    <citation type="journal article" date="2018" name="Nat. Microbiol.">
        <title>Leveraging single-cell genomics to expand the fungal tree of life.</title>
        <authorList>
            <person name="Ahrendt S.R."/>
            <person name="Quandt C.A."/>
            <person name="Ciobanu D."/>
            <person name="Clum A."/>
            <person name="Salamov A."/>
            <person name="Andreopoulos B."/>
            <person name="Cheng J.F."/>
            <person name="Woyke T."/>
            <person name="Pelin A."/>
            <person name="Henrissat B."/>
            <person name="Reynolds N.K."/>
            <person name="Benny G.L."/>
            <person name="Smith M.E."/>
            <person name="James T.Y."/>
            <person name="Grigoriev I.V."/>
        </authorList>
    </citation>
    <scope>NUCLEOTIDE SEQUENCE [LARGE SCALE GENOMIC DNA]</scope>
</reference>
<dbReference type="AlphaFoldDB" id="A0A4P9VXX9"/>
<organism evidence="2 3">
    <name type="scientific">Blyttiomyces helicus</name>
    <dbReference type="NCBI Taxonomy" id="388810"/>
    <lineage>
        <taxon>Eukaryota</taxon>
        <taxon>Fungi</taxon>
        <taxon>Fungi incertae sedis</taxon>
        <taxon>Chytridiomycota</taxon>
        <taxon>Chytridiomycota incertae sedis</taxon>
        <taxon>Chytridiomycetes</taxon>
        <taxon>Chytridiomycetes incertae sedis</taxon>
        <taxon>Blyttiomyces</taxon>
    </lineage>
</organism>
<evidence type="ECO:0000313" key="2">
    <source>
        <dbReference type="EMBL" id="RKO84102.1"/>
    </source>
</evidence>
<dbReference type="Proteomes" id="UP000269721">
    <property type="component" value="Unassembled WGS sequence"/>
</dbReference>
<proteinExistence type="predicted"/>
<gene>
    <name evidence="2" type="ORF">BDK51DRAFT_37295</name>
</gene>
<name>A0A4P9VXX9_9FUNG</name>
<keyword evidence="3" id="KW-1185">Reference proteome</keyword>
<dbReference type="Gene3D" id="1.25.40.20">
    <property type="entry name" value="Ankyrin repeat-containing domain"/>
    <property type="match status" value="1"/>
</dbReference>
<feature type="region of interest" description="Disordered" evidence="1">
    <location>
        <begin position="137"/>
        <end position="169"/>
    </location>
</feature>
<evidence type="ECO:0000313" key="3">
    <source>
        <dbReference type="Proteomes" id="UP000269721"/>
    </source>
</evidence>
<protein>
    <submittedName>
        <fullName evidence="2">Uncharacterized protein</fullName>
    </submittedName>
</protein>
<feature type="non-terminal residue" evidence="2">
    <location>
        <position position="319"/>
    </location>
</feature>
<dbReference type="SUPFAM" id="SSF48403">
    <property type="entry name" value="Ankyrin repeat"/>
    <property type="match status" value="1"/>
</dbReference>
<sequence>MYPVHIMYRPLPNEILDEIIELLPVHVAIELRRKAVLRRHIMNGKLRRPLQRALDRLDVPALTFFAGVCPKWKSTCPRWACWAAEDVGLTGSEEEEEEDISYGGGGGELVPMAIPGLGHGHYTGHHAGQGVHGGVGFGAEVDEDDEEEDDHDEDDDEEDFERGMGEDDEDAIYQWSEPVSVAIVRGRWDAVRFLIDAGFPTYRAVDIAVENGADFDKIRWLLSLDHKNIVTQKVMTRAACANMLPLVRYLHEKGFPMADESAIIKACTSNFPQMLAYLLDIGAPLPSAPVLVSSRSGTGRRYLRIGDLAASEGHLFVVE</sequence>
<dbReference type="InterPro" id="IPR036770">
    <property type="entry name" value="Ankyrin_rpt-contain_sf"/>
</dbReference>
<feature type="compositionally biased region" description="Acidic residues" evidence="1">
    <location>
        <begin position="140"/>
        <end position="169"/>
    </location>
</feature>
<accession>A0A4P9VXX9</accession>
<dbReference type="EMBL" id="ML000493">
    <property type="protein sequence ID" value="RKO84102.1"/>
    <property type="molecule type" value="Genomic_DNA"/>
</dbReference>